<accession>A0A8H8A0I0</accession>
<proteinExistence type="inferred from homology"/>
<dbReference type="InterPro" id="IPR018212">
    <property type="entry name" value="Na/solute_symporter_CS"/>
</dbReference>
<feature type="transmembrane region" description="Helical" evidence="7">
    <location>
        <begin position="70"/>
        <end position="89"/>
    </location>
</feature>
<gene>
    <name evidence="8" type="ORF">BJ554DRAFT_4467</name>
</gene>
<name>A0A8H8A0I0_9FUNG</name>
<dbReference type="AlphaFoldDB" id="A0A8H8A0I0"/>
<keyword evidence="4 7" id="KW-1133">Transmembrane helix</keyword>
<evidence type="ECO:0000256" key="6">
    <source>
        <dbReference type="RuleBase" id="RU362091"/>
    </source>
</evidence>
<feature type="transmembrane region" description="Helical" evidence="7">
    <location>
        <begin position="145"/>
        <end position="171"/>
    </location>
</feature>
<feature type="transmembrane region" description="Helical" evidence="7">
    <location>
        <begin position="17"/>
        <end position="37"/>
    </location>
</feature>
<protein>
    <submittedName>
        <fullName evidence="8">Sodium:solute symporter family-domain-containing protein</fullName>
    </submittedName>
</protein>
<evidence type="ECO:0000256" key="5">
    <source>
        <dbReference type="ARBA" id="ARBA00023136"/>
    </source>
</evidence>
<feature type="transmembrane region" description="Helical" evidence="7">
    <location>
        <begin position="486"/>
        <end position="503"/>
    </location>
</feature>
<dbReference type="PANTHER" id="PTHR11819">
    <property type="entry name" value="SOLUTE CARRIER FAMILY 5"/>
    <property type="match status" value="1"/>
</dbReference>
<evidence type="ECO:0000256" key="2">
    <source>
        <dbReference type="ARBA" id="ARBA00006434"/>
    </source>
</evidence>
<sequence>MADKEADSVVHLLPTDVGLLTVTLATLVGCSAAITFYSTRKQRKIHQTTGVEHTGDATQDFFLSGRNMPWWAIGASLFAANVGSEHYIAQAGTAALYGFPVSLYEWMAAYLLVLLAYVFAPVYLRSAVVTVPEFLEKRYNKWCRLILASVCVLSYILTKIAATLFASAVFLNILLGWNIYKSIPVILGITAVYTAVGGLTAVIYTDILQVVIGLIGGFAALIVAMQRVGGYQGLVDAFSRTGHSDMLHVIRPVTDPNFAWTGMFFGQVVSSIWVSAENSGVLRLSGPADSRMTCGWHVFRLLIMWLCTKKKYWCLDQEMAQRVLSARSLRHARSGLVFAGFLKIMPPFVILFVGLAARAMFERCKLGDVGFENWCSVDLSDPDQANKAYSLLVVREFHSGLVGVLVAAMLAAMMGALSAVLNSSASVLTFDIYQRFINPVASERRLVLFGRLSTAAVALLSVAWLPVIESQENSLYLIVQDTFTHFAPPLTAIFVMGVFSSRINATGATAGLLVGLIMGAVQYVWNLVVKRECEAFYDERWFSFPCMQFNHYASILFVVSAITTLVGSWLSGWVPEGEERQAMRRLTVWHGKREWWGSQPCDTDVIFRETGPTPRQSGDVDPEKGLAASAYMAPPPSFRFTQAAFGERSPASCGMAGCCSNDDARTVTSVVSSLGFDRTNTRDIAPSEADSDHVYIPRAVCRLSTISGDRAYVGDLEALMARERLLSRVNDALAIVLVVAVTALIIVWR</sequence>
<dbReference type="Pfam" id="PF00474">
    <property type="entry name" value="SSF"/>
    <property type="match status" value="1"/>
</dbReference>
<feature type="transmembrane region" description="Helical" evidence="7">
    <location>
        <begin position="729"/>
        <end position="748"/>
    </location>
</feature>
<dbReference type="PROSITE" id="PS00457">
    <property type="entry name" value="NA_SOLUT_SYMP_2"/>
    <property type="match status" value="1"/>
</dbReference>
<evidence type="ECO:0000313" key="9">
    <source>
        <dbReference type="Proteomes" id="UP000673691"/>
    </source>
</evidence>
<dbReference type="Gene3D" id="1.20.1730.10">
    <property type="entry name" value="Sodium/glucose cotransporter"/>
    <property type="match status" value="1"/>
</dbReference>
<dbReference type="GO" id="GO:0005886">
    <property type="term" value="C:plasma membrane"/>
    <property type="evidence" value="ECO:0007669"/>
    <property type="project" value="TreeGrafter"/>
</dbReference>
<feature type="transmembrane region" description="Helical" evidence="7">
    <location>
        <begin position="401"/>
        <end position="425"/>
    </location>
</feature>
<dbReference type="NCBIfam" id="TIGR00813">
    <property type="entry name" value="sss"/>
    <property type="match status" value="1"/>
</dbReference>
<feature type="transmembrane region" description="Helical" evidence="7">
    <location>
        <begin position="510"/>
        <end position="529"/>
    </location>
</feature>
<dbReference type="PANTHER" id="PTHR11819:SF195">
    <property type="entry name" value="SODIUM_GLUCOSE COTRANSPORTER 4"/>
    <property type="match status" value="1"/>
</dbReference>
<dbReference type="Proteomes" id="UP000673691">
    <property type="component" value="Unassembled WGS sequence"/>
</dbReference>
<feature type="transmembrane region" description="Helical" evidence="7">
    <location>
        <begin position="211"/>
        <end position="229"/>
    </location>
</feature>
<dbReference type="PROSITE" id="PS50283">
    <property type="entry name" value="NA_SOLUT_SYMP_3"/>
    <property type="match status" value="1"/>
</dbReference>
<keyword evidence="9" id="KW-1185">Reference proteome</keyword>
<evidence type="ECO:0000256" key="1">
    <source>
        <dbReference type="ARBA" id="ARBA00004141"/>
    </source>
</evidence>
<comment type="caution">
    <text evidence="8">The sequence shown here is derived from an EMBL/GenBank/DDBJ whole genome shotgun (WGS) entry which is preliminary data.</text>
</comment>
<evidence type="ECO:0000313" key="8">
    <source>
        <dbReference type="EMBL" id="KAG5462602.1"/>
    </source>
</evidence>
<evidence type="ECO:0000256" key="3">
    <source>
        <dbReference type="ARBA" id="ARBA00022692"/>
    </source>
</evidence>
<comment type="subcellular location">
    <subcellularLocation>
        <location evidence="1">Membrane</location>
        <topology evidence="1">Multi-pass membrane protein</topology>
    </subcellularLocation>
</comment>
<dbReference type="OrthoDB" id="6132759at2759"/>
<reference evidence="8 9" key="1">
    <citation type="journal article" name="Sci. Rep.">
        <title>Genome-scale phylogenetic analyses confirm Olpidium as the closest living zoosporic fungus to the non-flagellated, terrestrial fungi.</title>
        <authorList>
            <person name="Chang Y."/>
            <person name="Rochon D."/>
            <person name="Sekimoto S."/>
            <person name="Wang Y."/>
            <person name="Chovatia M."/>
            <person name="Sandor L."/>
            <person name="Salamov A."/>
            <person name="Grigoriev I.V."/>
            <person name="Stajich J.E."/>
            <person name="Spatafora J.W."/>
        </authorList>
    </citation>
    <scope>NUCLEOTIDE SEQUENCE [LARGE SCALE GENOMIC DNA]</scope>
    <source>
        <strain evidence="8">S191</strain>
    </source>
</reference>
<keyword evidence="3 7" id="KW-0812">Transmembrane</keyword>
<feature type="transmembrane region" description="Helical" evidence="7">
    <location>
        <begin position="336"/>
        <end position="361"/>
    </location>
</feature>
<comment type="similarity">
    <text evidence="2 6">Belongs to the sodium:solute symporter (SSF) (TC 2.A.21) family.</text>
</comment>
<feature type="transmembrane region" description="Helical" evidence="7">
    <location>
        <begin position="183"/>
        <end position="204"/>
    </location>
</feature>
<feature type="transmembrane region" description="Helical" evidence="7">
    <location>
        <begin position="549"/>
        <end position="574"/>
    </location>
</feature>
<dbReference type="GO" id="GO:0005412">
    <property type="term" value="F:D-glucose:sodium symporter activity"/>
    <property type="evidence" value="ECO:0007669"/>
    <property type="project" value="TreeGrafter"/>
</dbReference>
<evidence type="ECO:0000256" key="4">
    <source>
        <dbReference type="ARBA" id="ARBA00022989"/>
    </source>
</evidence>
<feature type="transmembrane region" description="Helical" evidence="7">
    <location>
        <begin position="446"/>
        <end position="466"/>
    </location>
</feature>
<feature type="transmembrane region" description="Helical" evidence="7">
    <location>
        <begin position="101"/>
        <end position="124"/>
    </location>
</feature>
<feature type="transmembrane region" description="Helical" evidence="7">
    <location>
        <begin position="258"/>
        <end position="276"/>
    </location>
</feature>
<evidence type="ECO:0000256" key="7">
    <source>
        <dbReference type="SAM" id="Phobius"/>
    </source>
</evidence>
<organism evidence="8 9">
    <name type="scientific">Olpidium bornovanus</name>
    <dbReference type="NCBI Taxonomy" id="278681"/>
    <lineage>
        <taxon>Eukaryota</taxon>
        <taxon>Fungi</taxon>
        <taxon>Fungi incertae sedis</taxon>
        <taxon>Olpidiomycota</taxon>
        <taxon>Olpidiomycotina</taxon>
        <taxon>Olpidiomycetes</taxon>
        <taxon>Olpidiales</taxon>
        <taxon>Olpidiaceae</taxon>
        <taxon>Olpidium</taxon>
    </lineage>
</organism>
<dbReference type="InterPro" id="IPR038377">
    <property type="entry name" value="Na/Glc_symporter_sf"/>
</dbReference>
<dbReference type="InterPro" id="IPR001734">
    <property type="entry name" value="Na/solute_symporter"/>
</dbReference>
<keyword evidence="5 7" id="KW-0472">Membrane</keyword>
<dbReference type="PROSITE" id="PS51257">
    <property type="entry name" value="PROKAR_LIPOPROTEIN"/>
    <property type="match status" value="1"/>
</dbReference>
<dbReference type="EMBL" id="JAEFCI010001914">
    <property type="protein sequence ID" value="KAG5462602.1"/>
    <property type="molecule type" value="Genomic_DNA"/>
</dbReference>